<dbReference type="RefSeq" id="WP_147275159.1">
    <property type="nucleotide sequence ID" value="NZ_QPJY01000001.1"/>
</dbReference>
<dbReference type="PANTHER" id="PTHR44227:SF3">
    <property type="entry name" value="PROTEIN O-MANNOSYL-TRANSFERASE TMTC4"/>
    <property type="match status" value="1"/>
</dbReference>
<evidence type="ECO:0000313" key="5">
    <source>
        <dbReference type="Proteomes" id="UP000252707"/>
    </source>
</evidence>
<feature type="transmembrane region" description="Helical" evidence="3">
    <location>
        <begin position="179"/>
        <end position="195"/>
    </location>
</feature>
<dbReference type="SUPFAM" id="SSF48452">
    <property type="entry name" value="TPR-like"/>
    <property type="match status" value="1"/>
</dbReference>
<dbReference type="PANTHER" id="PTHR44227">
    <property type="match status" value="1"/>
</dbReference>
<name>A0A369CNL4_9GAMM</name>
<sequence length="655" mass="73909">MQDASDRVFIGSLFFVCLVTIYIYWIGLGGPFLLDDFSSLELVKRYFPDPIAVALSRADQAGLPGRPVSMLSFILTAEDYPFDAWSFKYVNLCLHLITGLSWAWLLLIICRNSNIAFLRKSANLVALLGSAIWLLHPLNVSTVLYVVQRMTILSALFVILALIAFVYGKTTASNSKYSAAILLWIIYPFLLSLGVLSKENAVLGIPLTLLIDYFLIQSNRTDEPASFRRWRLIVVILPCALLVIKVLSAIPSYLVTYEIRDFSIWERLLTQSRVLILSLYNLVIPTSTSSSIFYDDIEISHSILSPATTLAAILFLGALLGSSIYFRKRAPMYAFCVLWFFIGHLLESSFIPLELYFEHRNYLPGMGISLLTASSLVFATRNISNSYFIFIVILATSVFAYSTHTNAKTWGDANALAIYSLYEHPDSVRATEFYVNRLTFKHKYNEAGRIISEALDRDKNNSGLILLQLYHECLHPETTGISPTGLKDAQIALNTSPLNLGAVGLAQQMTESVVSDQCQGVDNKDMHILLDSLLTNENFHKSRISMHNLYIAKSTLYADDRNLNKTMESIQYAIKSKDLIRTYYLAANILISAKRYDLALDFLQAALRRVQNRPWPLSSLYRDAIERYIRDIKNSGMSQEEQITNIRPEVTANLP</sequence>
<keyword evidence="2" id="KW-0802">TPR repeat</keyword>
<dbReference type="AlphaFoldDB" id="A0A369CNL4"/>
<feature type="transmembrane region" description="Helical" evidence="3">
    <location>
        <begin position="306"/>
        <end position="326"/>
    </location>
</feature>
<feature type="transmembrane region" description="Helical" evidence="3">
    <location>
        <begin position="146"/>
        <end position="167"/>
    </location>
</feature>
<feature type="transmembrane region" description="Helical" evidence="3">
    <location>
        <begin position="362"/>
        <end position="380"/>
    </location>
</feature>
<dbReference type="EMBL" id="QPJY01000001">
    <property type="protein sequence ID" value="RCX33464.1"/>
    <property type="molecule type" value="Genomic_DNA"/>
</dbReference>
<dbReference type="OrthoDB" id="8566379at2"/>
<evidence type="ECO:0008006" key="6">
    <source>
        <dbReference type="Google" id="ProtNLM"/>
    </source>
</evidence>
<feature type="transmembrane region" description="Helical" evidence="3">
    <location>
        <begin position="122"/>
        <end position="140"/>
    </location>
</feature>
<keyword evidence="3" id="KW-0472">Membrane</keyword>
<evidence type="ECO:0000313" key="4">
    <source>
        <dbReference type="EMBL" id="RCX33464.1"/>
    </source>
</evidence>
<evidence type="ECO:0000256" key="1">
    <source>
        <dbReference type="ARBA" id="ARBA00022737"/>
    </source>
</evidence>
<evidence type="ECO:0000256" key="3">
    <source>
        <dbReference type="SAM" id="Phobius"/>
    </source>
</evidence>
<evidence type="ECO:0000256" key="2">
    <source>
        <dbReference type="ARBA" id="ARBA00022803"/>
    </source>
</evidence>
<reference evidence="4 5" key="1">
    <citation type="submission" date="2018-07" db="EMBL/GenBank/DDBJ databases">
        <title>Genomic Encyclopedia of Type Strains, Phase IV (KMG-IV): sequencing the most valuable type-strain genomes for metagenomic binning, comparative biology and taxonomic classification.</title>
        <authorList>
            <person name="Goeker M."/>
        </authorList>
    </citation>
    <scope>NUCLEOTIDE SEQUENCE [LARGE SCALE GENOMIC DNA]</scope>
    <source>
        <strain evidence="4 5">DSM 26407</strain>
    </source>
</reference>
<feature type="transmembrane region" description="Helical" evidence="3">
    <location>
        <begin position="12"/>
        <end position="34"/>
    </location>
</feature>
<feature type="transmembrane region" description="Helical" evidence="3">
    <location>
        <begin position="386"/>
        <end position="403"/>
    </location>
</feature>
<feature type="transmembrane region" description="Helical" evidence="3">
    <location>
        <begin position="332"/>
        <end position="350"/>
    </location>
</feature>
<keyword evidence="3" id="KW-1133">Transmembrane helix</keyword>
<feature type="transmembrane region" description="Helical" evidence="3">
    <location>
        <begin position="89"/>
        <end position="110"/>
    </location>
</feature>
<dbReference type="InterPro" id="IPR011990">
    <property type="entry name" value="TPR-like_helical_dom_sf"/>
</dbReference>
<dbReference type="InterPro" id="IPR052346">
    <property type="entry name" value="O-mannosyl-transferase_TMTC"/>
</dbReference>
<dbReference type="Proteomes" id="UP000252707">
    <property type="component" value="Unassembled WGS sequence"/>
</dbReference>
<organism evidence="4 5">
    <name type="scientific">Thioalbus denitrificans</name>
    <dbReference type="NCBI Taxonomy" id="547122"/>
    <lineage>
        <taxon>Bacteria</taxon>
        <taxon>Pseudomonadati</taxon>
        <taxon>Pseudomonadota</taxon>
        <taxon>Gammaproteobacteria</taxon>
        <taxon>Chromatiales</taxon>
        <taxon>Ectothiorhodospiraceae</taxon>
        <taxon>Thioalbus</taxon>
    </lineage>
</organism>
<comment type="caution">
    <text evidence="4">The sequence shown here is derived from an EMBL/GenBank/DDBJ whole genome shotgun (WGS) entry which is preliminary data.</text>
</comment>
<keyword evidence="3" id="KW-0812">Transmembrane</keyword>
<protein>
    <recommendedName>
        <fullName evidence="6">Tetratricopeptide repeat protein</fullName>
    </recommendedName>
</protein>
<proteinExistence type="predicted"/>
<accession>A0A369CNL4</accession>
<gene>
    <name evidence="4" type="ORF">DFQ59_101767</name>
</gene>
<keyword evidence="1" id="KW-0677">Repeat</keyword>
<keyword evidence="5" id="KW-1185">Reference proteome</keyword>
<feature type="transmembrane region" description="Helical" evidence="3">
    <location>
        <begin position="274"/>
        <end position="294"/>
    </location>
</feature>
<feature type="transmembrane region" description="Helical" evidence="3">
    <location>
        <begin position="230"/>
        <end position="254"/>
    </location>
</feature>